<protein>
    <submittedName>
        <fullName evidence="2">Uncharacterized protein</fullName>
    </submittedName>
</protein>
<gene>
    <name evidence="2" type="ORF">LR48_Vigan08g043300</name>
</gene>
<dbReference type="Proteomes" id="UP000053144">
    <property type="component" value="Chromosome 8"/>
</dbReference>
<evidence type="ECO:0000256" key="1">
    <source>
        <dbReference type="SAM" id="MobiDB-lite"/>
    </source>
</evidence>
<sequence length="146" mass="16641">MQLEVRKLTKVPPLGSKRLAKERDNKAAPHHQDIKQKGLSMRCFKRSLSEVERTLINREATRDYQGKSLTTKLEAKVVVAQRSPSPSMEIISNSPSHLIEQVRKLKGGKTIKTPQPETLVGNKKGGQRWQRRKDKIHRNNQTPMTA</sequence>
<dbReference type="EMBL" id="CM003378">
    <property type="protein sequence ID" value="KOM49606.1"/>
    <property type="molecule type" value="Genomic_DNA"/>
</dbReference>
<reference evidence="3" key="1">
    <citation type="journal article" date="2015" name="Proc. Natl. Acad. Sci. U.S.A.">
        <title>Genome sequencing of adzuki bean (Vigna angularis) provides insight into high starch and low fat accumulation and domestication.</title>
        <authorList>
            <person name="Yang K."/>
            <person name="Tian Z."/>
            <person name="Chen C."/>
            <person name="Luo L."/>
            <person name="Zhao B."/>
            <person name="Wang Z."/>
            <person name="Yu L."/>
            <person name="Li Y."/>
            <person name="Sun Y."/>
            <person name="Li W."/>
            <person name="Chen Y."/>
            <person name="Li Y."/>
            <person name="Zhang Y."/>
            <person name="Ai D."/>
            <person name="Zhao J."/>
            <person name="Shang C."/>
            <person name="Ma Y."/>
            <person name="Wu B."/>
            <person name="Wang M."/>
            <person name="Gao L."/>
            <person name="Sun D."/>
            <person name="Zhang P."/>
            <person name="Guo F."/>
            <person name="Wang W."/>
            <person name="Li Y."/>
            <person name="Wang J."/>
            <person name="Varshney R.K."/>
            <person name="Wang J."/>
            <person name="Ling H.Q."/>
            <person name="Wan P."/>
        </authorList>
    </citation>
    <scope>NUCLEOTIDE SEQUENCE</scope>
    <source>
        <strain evidence="3">cv. Jingnong 6</strain>
    </source>
</reference>
<dbReference type="Gramene" id="KOM49606">
    <property type="protein sequence ID" value="KOM49606"/>
    <property type="gene ID" value="LR48_Vigan08g043300"/>
</dbReference>
<proteinExistence type="predicted"/>
<evidence type="ECO:0000313" key="3">
    <source>
        <dbReference type="Proteomes" id="UP000053144"/>
    </source>
</evidence>
<evidence type="ECO:0000313" key="2">
    <source>
        <dbReference type="EMBL" id="KOM49606.1"/>
    </source>
</evidence>
<feature type="compositionally biased region" description="Basic residues" evidence="1">
    <location>
        <begin position="125"/>
        <end position="138"/>
    </location>
</feature>
<feature type="region of interest" description="Disordered" evidence="1">
    <location>
        <begin position="106"/>
        <end position="146"/>
    </location>
</feature>
<name>A0A0L9V3Q6_PHAAN</name>
<organism evidence="2 3">
    <name type="scientific">Phaseolus angularis</name>
    <name type="common">Azuki bean</name>
    <name type="synonym">Vigna angularis</name>
    <dbReference type="NCBI Taxonomy" id="3914"/>
    <lineage>
        <taxon>Eukaryota</taxon>
        <taxon>Viridiplantae</taxon>
        <taxon>Streptophyta</taxon>
        <taxon>Embryophyta</taxon>
        <taxon>Tracheophyta</taxon>
        <taxon>Spermatophyta</taxon>
        <taxon>Magnoliopsida</taxon>
        <taxon>eudicotyledons</taxon>
        <taxon>Gunneridae</taxon>
        <taxon>Pentapetalae</taxon>
        <taxon>rosids</taxon>
        <taxon>fabids</taxon>
        <taxon>Fabales</taxon>
        <taxon>Fabaceae</taxon>
        <taxon>Papilionoideae</taxon>
        <taxon>50 kb inversion clade</taxon>
        <taxon>NPAAA clade</taxon>
        <taxon>indigoferoid/millettioid clade</taxon>
        <taxon>Phaseoleae</taxon>
        <taxon>Vigna</taxon>
    </lineage>
</organism>
<accession>A0A0L9V3Q6</accession>
<feature type="region of interest" description="Disordered" evidence="1">
    <location>
        <begin position="1"/>
        <end position="35"/>
    </location>
</feature>
<dbReference type="AlphaFoldDB" id="A0A0L9V3Q6"/>
<feature type="compositionally biased region" description="Basic and acidic residues" evidence="1">
    <location>
        <begin position="19"/>
        <end position="35"/>
    </location>
</feature>